<feature type="domain" description="Ubiquitin-like protease family profile" evidence="8">
    <location>
        <begin position="341"/>
        <end position="535"/>
    </location>
</feature>
<proteinExistence type="inferred from homology"/>
<comment type="function">
    <text evidence="6">Protease that catalyzes two essential functions in the SUMO pathway: processing of full-length SUMOs to their mature forms and deconjugation of SUMO from targeted proteins.</text>
</comment>
<evidence type="ECO:0000259" key="8">
    <source>
        <dbReference type="PROSITE" id="PS50600"/>
    </source>
</evidence>
<organism evidence="9 10">
    <name type="scientific">Erythroxylum novogranatense</name>
    <dbReference type="NCBI Taxonomy" id="1862640"/>
    <lineage>
        <taxon>Eukaryota</taxon>
        <taxon>Viridiplantae</taxon>
        <taxon>Streptophyta</taxon>
        <taxon>Embryophyta</taxon>
        <taxon>Tracheophyta</taxon>
        <taxon>Spermatophyta</taxon>
        <taxon>Magnoliopsida</taxon>
        <taxon>eudicotyledons</taxon>
        <taxon>Gunneridae</taxon>
        <taxon>Pentapetalae</taxon>
        <taxon>rosids</taxon>
        <taxon>fabids</taxon>
        <taxon>Malpighiales</taxon>
        <taxon>Erythroxylaceae</taxon>
        <taxon>Erythroxylum</taxon>
    </lineage>
</organism>
<evidence type="ECO:0000256" key="4">
    <source>
        <dbReference type="ARBA" id="ARBA00022801"/>
    </source>
</evidence>
<dbReference type="SUPFAM" id="SSF54001">
    <property type="entry name" value="Cysteine proteinases"/>
    <property type="match status" value="1"/>
</dbReference>
<dbReference type="GO" id="GO:0006508">
    <property type="term" value="P:proteolysis"/>
    <property type="evidence" value="ECO:0007669"/>
    <property type="project" value="UniProtKB-KW"/>
</dbReference>
<evidence type="ECO:0000256" key="6">
    <source>
        <dbReference type="ARBA" id="ARBA00057729"/>
    </source>
</evidence>
<keyword evidence="5" id="KW-0788">Thiol protease</keyword>
<keyword evidence="4" id="KW-0378">Hydrolase</keyword>
<evidence type="ECO:0000313" key="9">
    <source>
        <dbReference type="EMBL" id="KAJ8773332.1"/>
    </source>
</evidence>
<feature type="region of interest" description="Disordered" evidence="7">
    <location>
        <begin position="119"/>
        <end position="177"/>
    </location>
</feature>
<feature type="region of interest" description="Disordered" evidence="7">
    <location>
        <begin position="734"/>
        <end position="759"/>
    </location>
</feature>
<dbReference type="InterPro" id="IPR003653">
    <property type="entry name" value="Peptidase_C48_C"/>
</dbReference>
<dbReference type="PANTHER" id="PTHR47764">
    <property type="entry name" value="UBIQUITIN-LIKE-SPECIFIC PROTEASE 2B-RELATED"/>
    <property type="match status" value="1"/>
</dbReference>
<dbReference type="Pfam" id="PF02902">
    <property type="entry name" value="Peptidase_C48"/>
    <property type="match status" value="1"/>
</dbReference>
<sequence>MKNNLEIFDFKEEDDLAEITAGKLSNKLKNPNLVSPAILKCDFLEHVDQGPDSLKHDPDSLLCVNVDVIDSDRSCDKASADAHALMMSEDFFKKEGNSGLFAISQSNCLILGQDFNSHVDDSEPKSSPEKCQSQPVDVQPDADGSMDESSPSSPTSDVLEDGVDVNNGPRSHCSSGSETDDIDIAVDYFLYRQKFYSGCLVTFSSCGIKIDGLTSHPDQESLSIELGIDDMIHVESYNLEKFATVTIKIHILSKDAVQVDNAHGASVVEELEFAAFEPNWIGMWEHITSLNTKYFAVWRTVHDTDVASDGRVDLFQQRPYFPNFDEAFEDMVYPQGDSDAVSISKRDVDLLQPETFINDTIIDFYIKYLKNQIPAEEKHRFHFFNSFFFRKLADLDKDPSSASDGRAAFLRVRKWTRKVDLFGKDYVFIPVNFNLHWSLLVVCHPGEVADFKDKESGKSLRVPCILHMDSIKGTHAGLKNLVQSYFWEEWKERHKETLEDFSSKFLNLRFVPLELPQQENMFDCGLFLLHYLELFLLDAPLDFNPFKIDKFSKFLNVDWFTPSEASLKRTLIQRLISEILQDQFQQGECGDELHCDLSKNDHKDTGREFVSEGCTPTVSCQIANSEADHGIEITLLDTCSVRNSECVNDSGLVVREFFEPGVTAGSLLAQCSSFDQPSSYYRLNSAVAQIEDGAETAEQLLYYSSGEPVFHQIAGMTPPSGSIPFSYQGFGGDPSWNPEISMQREKDGSPSETSISNSDDSEIGIIENDHMEENVGPSQNNIDEQRYASMDNMDCLTDGRDSTSNEFLGTSTAGMAEDGNKFTGSCENHSLASCPDDTTVSLPQNESPKLEGDGKIEPESIEVAADDVKTIDNEVRLESKEKQDLKKLGMRLLQSRKKSKIYKQLGMRLWQGQKNSRSYKQMEMTI</sequence>
<feature type="region of interest" description="Disordered" evidence="7">
    <location>
        <begin position="833"/>
        <end position="854"/>
    </location>
</feature>
<dbReference type="PROSITE" id="PS50600">
    <property type="entry name" value="ULP_PROTEASE"/>
    <property type="match status" value="1"/>
</dbReference>
<dbReference type="Pfam" id="PF25352">
    <property type="entry name" value="PH_ULP"/>
    <property type="match status" value="1"/>
</dbReference>
<dbReference type="EMBL" id="JAIWQS010000002">
    <property type="protein sequence ID" value="KAJ8773332.1"/>
    <property type="molecule type" value="Genomic_DNA"/>
</dbReference>
<gene>
    <name evidence="9" type="ORF">K2173_028509</name>
</gene>
<protein>
    <recommendedName>
        <fullName evidence="8">Ubiquitin-like protease family profile domain-containing protein</fullName>
    </recommendedName>
</protein>
<evidence type="ECO:0000256" key="2">
    <source>
        <dbReference type="ARBA" id="ARBA00022670"/>
    </source>
</evidence>
<dbReference type="FunFam" id="3.30.310.130:FF:000006">
    <property type="entry name" value="Probable ubiquitin-like-specific protease 2B"/>
    <property type="match status" value="1"/>
</dbReference>
<comment type="caution">
    <text evidence="9">The sequence shown here is derived from an EMBL/GenBank/DDBJ whole genome shotgun (WGS) entry which is preliminary data.</text>
</comment>
<name>A0AAV8U202_9ROSI</name>
<keyword evidence="3" id="KW-0833">Ubl conjugation pathway</keyword>
<evidence type="ECO:0000256" key="7">
    <source>
        <dbReference type="SAM" id="MobiDB-lite"/>
    </source>
</evidence>
<feature type="compositionally biased region" description="Polar residues" evidence="7">
    <location>
        <begin position="168"/>
        <end position="177"/>
    </location>
</feature>
<accession>A0AAV8U202</accession>
<comment type="similarity">
    <text evidence="1">Belongs to the peptidase C48 family.</text>
</comment>
<dbReference type="GO" id="GO:0008234">
    <property type="term" value="F:cysteine-type peptidase activity"/>
    <property type="evidence" value="ECO:0007669"/>
    <property type="project" value="UniProtKB-KW"/>
</dbReference>
<evidence type="ECO:0000256" key="3">
    <source>
        <dbReference type="ARBA" id="ARBA00022786"/>
    </source>
</evidence>
<dbReference type="Proteomes" id="UP001159364">
    <property type="component" value="Linkage Group LG02"/>
</dbReference>
<keyword evidence="2" id="KW-0645">Protease</keyword>
<evidence type="ECO:0000313" key="10">
    <source>
        <dbReference type="Proteomes" id="UP001159364"/>
    </source>
</evidence>
<dbReference type="PANTHER" id="PTHR47764:SF2">
    <property type="entry name" value="UBIQUITIN-LIKE PROTEASE FAMILY PROFILE DOMAIN-CONTAINING PROTEIN"/>
    <property type="match status" value="1"/>
</dbReference>
<dbReference type="Gene3D" id="1.10.418.20">
    <property type="match status" value="1"/>
</dbReference>
<feature type="compositionally biased region" description="Polar residues" evidence="7">
    <location>
        <begin position="833"/>
        <end position="847"/>
    </location>
</feature>
<dbReference type="AlphaFoldDB" id="A0AAV8U202"/>
<dbReference type="InterPro" id="IPR038765">
    <property type="entry name" value="Papain-like_cys_pep_sf"/>
</dbReference>
<feature type="compositionally biased region" description="Basic and acidic residues" evidence="7">
    <location>
        <begin position="119"/>
        <end position="128"/>
    </location>
</feature>
<keyword evidence="10" id="KW-1185">Reference proteome</keyword>
<evidence type="ECO:0000256" key="1">
    <source>
        <dbReference type="ARBA" id="ARBA00005234"/>
    </source>
</evidence>
<dbReference type="Gene3D" id="3.30.310.130">
    <property type="entry name" value="Ubiquitin-related"/>
    <property type="match status" value="1"/>
</dbReference>
<dbReference type="InterPro" id="IPR057375">
    <property type="entry name" value="ULP2A/B_PH"/>
</dbReference>
<evidence type="ECO:0000256" key="5">
    <source>
        <dbReference type="ARBA" id="ARBA00022807"/>
    </source>
</evidence>
<reference evidence="9 10" key="1">
    <citation type="submission" date="2021-09" db="EMBL/GenBank/DDBJ databases">
        <title>Genomic insights and catalytic innovation underlie evolution of tropane alkaloids biosynthesis.</title>
        <authorList>
            <person name="Wang Y.-J."/>
            <person name="Tian T."/>
            <person name="Huang J.-P."/>
            <person name="Huang S.-X."/>
        </authorList>
    </citation>
    <scope>NUCLEOTIDE SEQUENCE [LARGE SCALE GENOMIC DNA]</scope>
    <source>
        <strain evidence="9">KIB-2018</strain>
        <tissue evidence="9">Leaf</tissue>
    </source>
</reference>